<keyword evidence="10" id="KW-1185">Reference proteome</keyword>
<evidence type="ECO:0000313" key="10">
    <source>
        <dbReference type="Proteomes" id="UP000245119"/>
    </source>
</evidence>
<evidence type="ECO:0008006" key="11">
    <source>
        <dbReference type="Google" id="ProtNLM"/>
    </source>
</evidence>
<keyword evidence="4" id="KW-0653">Protein transport</keyword>
<keyword evidence="4" id="KW-0571">Peptide transport</keyword>
<comment type="similarity">
    <text evidence="2">Belongs to the major facilitator superfamily. Proton-dependent oligopeptide transporter (POT/PTR) (TC 2.A.17) family.</text>
</comment>
<dbReference type="EMBL" id="PZQS01000001">
    <property type="protein sequence ID" value="PVD39596.1"/>
    <property type="molecule type" value="Genomic_DNA"/>
</dbReference>
<sequence length="520" mass="57264">MSAGDQTEEKRPLLGHNENSDKGRPKQVSVETESVNEKATVTLEIHCVYQPKPLSHFSPRKLIVIMCILMTEMCERLTYYSVVANLVLFCTSTLKYSSNDATTISLVFSGSVYLIPVFGGCIADGKIGMFNTTYGFSLIYLLGLFLLPASAVDYKDLFGGDEYELSVEHRRIYFMLGLVFAAIGTGGIKAPLATFGPQQVQDMGPAAVQTFFNWYTWFANAGALIAYSGVAVVQQNVSFSWGFFIPLLSMLLGIVSLQFARRHYIHKQLTGGMIRDSFIVCFQGCCPPKGREKQQTHGFFDTARIQHGGSYDDKIVDGVIAVLRVLPIFFLLTMYWAVYSQIQTTFFLQGERMDLNVGKGNVPVAILNVFNTISVMLLIPVMDRVLYPCMERLGHPLSHLHKIGIGMVVAASSMIVAAVLEIERKKQLGFQQVVGSETFNASYISVFAQIPQFALVGASEAFVSVSGLEFAYTQSPESMQGVMMGVYLASAGLGSYLSTAILKIVEETTVDGKGHLYQRS</sequence>
<evidence type="ECO:0000313" key="9">
    <source>
        <dbReference type="EMBL" id="PVD39596.1"/>
    </source>
</evidence>
<feature type="transmembrane region" description="Helical" evidence="8">
    <location>
        <begin position="321"/>
        <end position="342"/>
    </location>
</feature>
<feature type="transmembrane region" description="Helical" evidence="8">
    <location>
        <begin position="172"/>
        <end position="192"/>
    </location>
</feature>
<evidence type="ECO:0000256" key="3">
    <source>
        <dbReference type="ARBA" id="ARBA00022692"/>
    </source>
</evidence>
<dbReference type="PANTHER" id="PTHR11654">
    <property type="entry name" value="OLIGOPEPTIDE TRANSPORTER-RELATED"/>
    <property type="match status" value="1"/>
</dbReference>
<dbReference type="SUPFAM" id="SSF103473">
    <property type="entry name" value="MFS general substrate transporter"/>
    <property type="match status" value="1"/>
</dbReference>
<feature type="transmembrane region" description="Helical" evidence="8">
    <location>
        <begin position="239"/>
        <end position="260"/>
    </location>
</feature>
<name>A0A2T7Q1R4_POMCA</name>
<feature type="transmembrane region" description="Helical" evidence="8">
    <location>
        <begin position="212"/>
        <end position="233"/>
    </location>
</feature>
<evidence type="ECO:0000256" key="8">
    <source>
        <dbReference type="SAM" id="Phobius"/>
    </source>
</evidence>
<evidence type="ECO:0000256" key="7">
    <source>
        <dbReference type="SAM" id="MobiDB-lite"/>
    </source>
</evidence>
<dbReference type="Proteomes" id="UP000245119">
    <property type="component" value="Linkage Group LG1"/>
</dbReference>
<evidence type="ECO:0000256" key="1">
    <source>
        <dbReference type="ARBA" id="ARBA00004141"/>
    </source>
</evidence>
<feature type="transmembrane region" description="Helical" evidence="8">
    <location>
        <begin position="134"/>
        <end position="152"/>
    </location>
</feature>
<feature type="transmembrane region" description="Helical" evidence="8">
    <location>
        <begin position="362"/>
        <end position="382"/>
    </location>
</feature>
<evidence type="ECO:0000256" key="5">
    <source>
        <dbReference type="ARBA" id="ARBA00022989"/>
    </source>
</evidence>
<dbReference type="Pfam" id="PF00854">
    <property type="entry name" value="PTR2"/>
    <property type="match status" value="1"/>
</dbReference>
<feature type="transmembrane region" description="Helical" evidence="8">
    <location>
        <begin position="403"/>
        <end position="420"/>
    </location>
</feature>
<keyword evidence="6 8" id="KW-0472">Membrane</keyword>
<accession>A0A2T7Q1R4</accession>
<dbReference type="GO" id="GO:0015833">
    <property type="term" value="P:peptide transport"/>
    <property type="evidence" value="ECO:0007669"/>
    <property type="project" value="UniProtKB-KW"/>
</dbReference>
<dbReference type="GO" id="GO:0016020">
    <property type="term" value="C:membrane"/>
    <property type="evidence" value="ECO:0007669"/>
    <property type="project" value="UniProtKB-SubCell"/>
</dbReference>
<dbReference type="InterPro" id="IPR000109">
    <property type="entry name" value="POT_fam"/>
</dbReference>
<evidence type="ECO:0000256" key="4">
    <source>
        <dbReference type="ARBA" id="ARBA00022856"/>
    </source>
</evidence>
<keyword evidence="5 8" id="KW-1133">Transmembrane helix</keyword>
<evidence type="ECO:0000256" key="2">
    <source>
        <dbReference type="ARBA" id="ARBA00005982"/>
    </source>
</evidence>
<keyword evidence="3 8" id="KW-0812">Transmembrane</keyword>
<feature type="region of interest" description="Disordered" evidence="7">
    <location>
        <begin position="1"/>
        <end position="31"/>
    </location>
</feature>
<dbReference type="GO" id="GO:0022857">
    <property type="term" value="F:transmembrane transporter activity"/>
    <property type="evidence" value="ECO:0007669"/>
    <property type="project" value="InterPro"/>
</dbReference>
<comment type="subcellular location">
    <subcellularLocation>
        <location evidence="1">Membrane</location>
        <topology evidence="1">Multi-pass membrane protein</topology>
    </subcellularLocation>
</comment>
<comment type="caution">
    <text evidence="9">The sequence shown here is derived from an EMBL/GenBank/DDBJ whole genome shotgun (WGS) entry which is preliminary data.</text>
</comment>
<organism evidence="9 10">
    <name type="scientific">Pomacea canaliculata</name>
    <name type="common">Golden apple snail</name>
    <dbReference type="NCBI Taxonomy" id="400727"/>
    <lineage>
        <taxon>Eukaryota</taxon>
        <taxon>Metazoa</taxon>
        <taxon>Spiralia</taxon>
        <taxon>Lophotrochozoa</taxon>
        <taxon>Mollusca</taxon>
        <taxon>Gastropoda</taxon>
        <taxon>Caenogastropoda</taxon>
        <taxon>Architaenioglossa</taxon>
        <taxon>Ampullarioidea</taxon>
        <taxon>Ampullariidae</taxon>
        <taxon>Pomacea</taxon>
    </lineage>
</organism>
<proteinExistence type="inferred from homology"/>
<feature type="compositionally biased region" description="Basic and acidic residues" evidence="7">
    <location>
        <begin position="7"/>
        <end position="24"/>
    </location>
</feature>
<protein>
    <recommendedName>
        <fullName evidence="11">Major facilitator superfamily (MFS) profile domain-containing protein</fullName>
    </recommendedName>
</protein>
<dbReference type="InterPro" id="IPR036259">
    <property type="entry name" value="MFS_trans_sf"/>
</dbReference>
<dbReference type="OrthoDB" id="8904098at2759"/>
<dbReference type="Gene3D" id="1.20.1250.20">
    <property type="entry name" value="MFS general substrate transporter like domains"/>
    <property type="match status" value="1"/>
</dbReference>
<feature type="transmembrane region" description="Helical" evidence="8">
    <location>
        <begin position="103"/>
        <end position="122"/>
    </location>
</feature>
<dbReference type="AlphaFoldDB" id="A0A2T7Q1R4"/>
<gene>
    <name evidence="9" type="ORF">C0Q70_02231</name>
</gene>
<keyword evidence="4" id="KW-0813">Transport</keyword>
<evidence type="ECO:0000256" key="6">
    <source>
        <dbReference type="ARBA" id="ARBA00023136"/>
    </source>
</evidence>
<reference evidence="9 10" key="1">
    <citation type="submission" date="2018-04" db="EMBL/GenBank/DDBJ databases">
        <title>The genome of golden apple snail Pomacea canaliculata provides insight into stress tolerance and invasive adaptation.</title>
        <authorList>
            <person name="Liu C."/>
            <person name="Liu B."/>
            <person name="Ren Y."/>
            <person name="Zhang Y."/>
            <person name="Wang H."/>
            <person name="Li S."/>
            <person name="Jiang F."/>
            <person name="Yin L."/>
            <person name="Zhang G."/>
            <person name="Qian W."/>
            <person name="Fan W."/>
        </authorList>
    </citation>
    <scope>NUCLEOTIDE SEQUENCE [LARGE SCALE GENOMIC DNA]</scope>
    <source>
        <strain evidence="9">SZHN2017</strain>
        <tissue evidence="9">Muscle</tissue>
    </source>
</reference>